<dbReference type="Proteomes" id="UP000241771">
    <property type="component" value="Unassembled WGS sequence"/>
</dbReference>
<evidence type="ECO:0000256" key="1">
    <source>
        <dbReference type="ARBA" id="ARBA00006432"/>
    </source>
</evidence>
<dbReference type="EMBL" id="PYMA01000025">
    <property type="protein sequence ID" value="PSW11051.1"/>
    <property type="molecule type" value="Genomic_DNA"/>
</dbReference>
<dbReference type="OrthoDB" id="9803968at2"/>
<dbReference type="GO" id="GO:0006631">
    <property type="term" value="P:fatty acid metabolic process"/>
    <property type="evidence" value="ECO:0007669"/>
    <property type="project" value="TreeGrafter"/>
</dbReference>
<dbReference type="RefSeq" id="WP_036831722.1">
    <property type="nucleotide sequence ID" value="NZ_JGVO01001600.1"/>
</dbReference>
<dbReference type="PROSITE" id="PS00455">
    <property type="entry name" value="AMP_BINDING"/>
    <property type="match status" value="1"/>
</dbReference>
<dbReference type="AlphaFoldDB" id="A0A2T3NB76"/>
<keyword evidence="6" id="KW-1185">Reference proteome</keyword>
<dbReference type="InterPro" id="IPR045851">
    <property type="entry name" value="AMP-bd_C_sf"/>
</dbReference>
<sequence length="418" mass="45835">MIYVNDAYFGEAFFAERFQAFSRHEVLANCKGKRIALCSSNPAYILALCLYLKEHGGSFYPIHADMPRLAAKRLAVKAQCHALMIETEQQCYPLGRTESDTEAVLVQTSSGTTGDPKVICRPWSSIEQELTSYTSAFTVPNSMTPVIACPVTHSYGLIAGVLVALKRGQIPLIINQLNPKYLIKVLQQTPNHLLYSSPALLQSVASLYPASQRLHAVMTSGTLLSKACFELLLSRAEHVFQQYGCSEVGCIAINSKTESAENLGAILPHLQVQAGGNAKEPEEVIVRVGEQTIFTRDLGYFDHQQHLCFVSRVDDTINVAGLNVYPKDVEDAVLELPSVSEAVVFKRKDSLAGEKVCLQFVADEALPPSRIRSWCQTRLAAYQLPVEVEQVAEIEKLPNGKVNRKALAETAVAIPALG</sequence>
<dbReference type="InterPro" id="IPR025110">
    <property type="entry name" value="AMP-bd_C"/>
</dbReference>
<dbReference type="NCBIfam" id="NF006167">
    <property type="entry name" value="PRK08308.1"/>
    <property type="match status" value="1"/>
</dbReference>
<name>A0A2T3NB76_9GAMM</name>
<keyword evidence="2" id="KW-0436">Ligase</keyword>
<evidence type="ECO:0000259" key="3">
    <source>
        <dbReference type="Pfam" id="PF00501"/>
    </source>
</evidence>
<evidence type="ECO:0000313" key="6">
    <source>
        <dbReference type="Proteomes" id="UP000241771"/>
    </source>
</evidence>
<comment type="caution">
    <text evidence="5">The sequence shown here is derived from an EMBL/GenBank/DDBJ whole genome shotgun (WGS) entry which is preliminary data.</text>
</comment>
<dbReference type="Pfam" id="PF00501">
    <property type="entry name" value="AMP-binding"/>
    <property type="match status" value="1"/>
</dbReference>
<dbReference type="PANTHER" id="PTHR43201:SF5">
    <property type="entry name" value="MEDIUM-CHAIN ACYL-COA LIGASE ACSF2, MITOCHONDRIAL"/>
    <property type="match status" value="1"/>
</dbReference>
<reference evidence="5 6" key="1">
    <citation type="submission" date="2018-01" db="EMBL/GenBank/DDBJ databases">
        <title>Whole genome sequencing of Histamine producing bacteria.</title>
        <authorList>
            <person name="Butler K."/>
        </authorList>
    </citation>
    <scope>NUCLEOTIDE SEQUENCE [LARGE SCALE GENOMIC DNA]</scope>
    <source>
        <strain evidence="5 6">DSM 100436</strain>
    </source>
</reference>
<dbReference type="PANTHER" id="PTHR43201">
    <property type="entry name" value="ACYL-COA SYNTHETASE"/>
    <property type="match status" value="1"/>
</dbReference>
<dbReference type="Gene3D" id="3.30.300.30">
    <property type="match status" value="1"/>
</dbReference>
<protein>
    <submittedName>
        <fullName evidence="5">Acyl-CoA synthase</fullName>
    </submittedName>
</protein>
<accession>A0A2T3NB76</accession>
<dbReference type="Pfam" id="PF13193">
    <property type="entry name" value="AMP-binding_C"/>
    <property type="match status" value="1"/>
</dbReference>
<dbReference type="Gene3D" id="3.40.50.12780">
    <property type="entry name" value="N-terminal domain of ligase-like"/>
    <property type="match status" value="1"/>
</dbReference>
<feature type="domain" description="AMP-dependent synthetase/ligase" evidence="3">
    <location>
        <begin position="98"/>
        <end position="272"/>
    </location>
</feature>
<evidence type="ECO:0000313" key="5">
    <source>
        <dbReference type="EMBL" id="PSW11051.1"/>
    </source>
</evidence>
<dbReference type="SUPFAM" id="SSF56801">
    <property type="entry name" value="Acetyl-CoA synthetase-like"/>
    <property type="match status" value="1"/>
</dbReference>
<dbReference type="InterPro" id="IPR020845">
    <property type="entry name" value="AMP-binding_CS"/>
</dbReference>
<evidence type="ECO:0000259" key="4">
    <source>
        <dbReference type="Pfam" id="PF13193"/>
    </source>
</evidence>
<organism evidence="5 6">
    <name type="scientific">Photobacterium sanctipauli</name>
    <dbReference type="NCBI Taxonomy" id="1342794"/>
    <lineage>
        <taxon>Bacteria</taxon>
        <taxon>Pseudomonadati</taxon>
        <taxon>Pseudomonadota</taxon>
        <taxon>Gammaproteobacteria</taxon>
        <taxon>Vibrionales</taxon>
        <taxon>Vibrionaceae</taxon>
        <taxon>Photobacterium</taxon>
    </lineage>
</organism>
<dbReference type="InterPro" id="IPR000873">
    <property type="entry name" value="AMP-dep_synth/lig_dom"/>
</dbReference>
<gene>
    <name evidence="5" type="ORF">C9I98_24665</name>
</gene>
<comment type="similarity">
    <text evidence="1">Belongs to the ATP-dependent AMP-binding enzyme family.</text>
</comment>
<dbReference type="InterPro" id="IPR042099">
    <property type="entry name" value="ANL_N_sf"/>
</dbReference>
<feature type="domain" description="AMP-binding enzyme C-terminal" evidence="4">
    <location>
        <begin position="329"/>
        <end position="401"/>
    </location>
</feature>
<proteinExistence type="inferred from homology"/>
<evidence type="ECO:0000256" key="2">
    <source>
        <dbReference type="ARBA" id="ARBA00022598"/>
    </source>
</evidence>
<dbReference type="GO" id="GO:0031956">
    <property type="term" value="F:medium-chain fatty acid-CoA ligase activity"/>
    <property type="evidence" value="ECO:0007669"/>
    <property type="project" value="TreeGrafter"/>
</dbReference>